<reference evidence="5 6" key="1">
    <citation type="submission" date="2023-07" db="EMBL/GenBank/DDBJ databases">
        <title>Comparative genomics of wheat-associated soil bacteria to identify genetic determinants of phenazine resistance.</title>
        <authorList>
            <person name="Mouncey N."/>
        </authorList>
    </citation>
    <scope>NUCLEOTIDE SEQUENCE [LARGE SCALE GENOMIC DNA]</scope>
    <source>
        <strain evidence="5 6">W2I16</strain>
    </source>
</reference>
<dbReference type="PRINTS" id="PR00035">
    <property type="entry name" value="HTHGNTR"/>
</dbReference>
<evidence type="ECO:0000313" key="5">
    <source>
        <dbReference type="EMBL" id="MDQ0931854.1"/>
    </source>
</evidence>
<dbReference type="InterPro" id="IPR050679">
    <property type="entry name" value="Bact_HTH_transcr_reg"/>
</dbReference>
<keyword evidence="6" id="KW-1185">Reference proteome</keyword>
<sequence>MAATIDYDSPIPPYQQIAAEVIRDIESGALAVDRPVPSESALIQRWGVARDTARRAVRHLRDQGYVYTVPQRGTYVRDRSSEADES</sequence>
<dbReference type="Gene3D" id="1.10.10.10">
    <property type="entry name" value="Winged helix-like DNA-binding domain superfamily/Winged helix DNA-binding domain"/>
    <property type="match status" value="1"/>
</dbReference>
<dbReference type="EMBL" id="JAUSZS010000002">
    <property type="protein sequence ID" value="MDQ0931854.1"/>
    <property type="molecule type" value="Genomic_DNA"/>
</dbReference>
<dbReference type="InterPro" id="IPR036390">
    <property type="entry name" value="WH_DNA-bd_sf"/>
</dbReference>
<dbReference type="PANTHER" id="PTHR44846">
    <property type="entry name" value="MANNOSYL-D-GLYCERATE TRANSPORT/METABOLISM SYSTEM REPRESSOR MNGR-RELATED"/>
    <property type="match status" value="1"/>
</dbReference>
<dbReference type="SMART" id="SM00345">
    <property type="entry name" value="HTH_GNTR"/>
    <property type="match status" value="1"/>
</dbReference>
<dbReference type="SUPFAM" id="SSF46785">
    <property type="entry name" value="Winged helix' DNA-binding domain"/>
    <property type="match status" value="1"/>
</dbReference>
<dbReference type="RefSeq" id="WP_307625833.1">
    <property type="nucleotide sequence ID" value="NZ_JAUSZS010000002.1"/>
</dbReference>
<organism evidence="5 6">
    <name type="scientific">Streptomyces turgidiscabies</name>
    <dbReference type="NCBI Taxonomy" id="85558"/>
    <lineage>
        <taxon>Bacteria</taxon>
        <taxon>Bacillati</taxon>
        <taxon>Actinomycetota</taxon>
        <taxon>Actinomycetes</taxon>
        <taxon>Kitasatosporales</taxon>
        <taxon>Streptomycetaceae</taxon>
        <taxon>Streptomyces</taxon>
    </lineage>
</organism>
<dbReference type="Pfam" id="PF00392">
    <property type="entry name" value="GntR"/>
    <property type="match status" value="1"/>
</dbReference>
<feature type="domain" description="HTH gntR-type" evidence="4">
    <location>
        <begin position="11"/>
        <end position="79"/>
    </location>
</feature>
<evidence type="ECO:0000256" key="3">
    <source>
        <dbReference type="ARBA" id="ARBA00023163"/>
    </source>
</evidence>
<evidence type="ECO:0000259" key="4">
    <source>
        <dbReference type="PROSITE" id="PS50949"/>
    </source>
</evidence>
<evidence type="ECO:0000313" key="6">
    <source>
        <dbReference type="Proteomes" id="UP001223072"/>
    </source>
</evidence>
<dbReference type="CDD" id="cd07377">
    <property type="entry name" value="WHTH_GntR"/>
    <property type="match status" value="1"/>
</dbReference>
<keyword evidence="2" id="KW-0238">DNA-binding</keyword>
<dbReference type="PANTHER" id="PTHR44846:SF17">
    <property type="entry name" value="GNTR-FAMILY TRANSCRIPTIONAL REGULATOR"/>
    <property type="match status" value="1"/>
</dbReference>
<evidence type="ECO:0000256" key="1">
    <source>
        <dbReference type="ARBA" id="ARBA00023015"/>
    </source>
</evidence>
<proteinExistence type="predicted"/>
<protein>
    <submittedName>
        <fullName evidence="5">GntR family transcriptional regulator</fullName>
    </submittedName>
</protein>
<comment type="caution">
    <text evidence="5">The sequence shown here is derived from an EMBL/GenBank/DDBJ whole genome shotgun (WGS) entry which is preliminary data.</text>
</comment>
<gene>
    <name evidence="5" type="ORF">QFZ49_001761</name>
</gene>
<dbReference type="Proteomes" id="UP001223072">
    <property type="component" value="Unassembled WGS sequence"/>
</dbReference>
<keyword evidence="3" id="KW-0804">Transcription</keyword>
<keyword evidence="1" id="KW-0805">Transcription regulation</keyword>
<dbReference type="InterPro" id="IPR036388">
    <property type="entry name" value="WH-like_DNA-bd_sf"/>
</dbReference>
<dbReference type="PROSITE" id="PS50949">
    <property type="entry name" value="HTH_GNTR"/>
    <property type="match status" value="1"/>
</dbReference>
<dbReference type="InterPro" id="IPR000524">
    <property type="entry name" value="Tscrpt_reg_HTH_GntR"/>
</dbReference>
<name>A0ABU0RIN5_9ACTN</name>
<accession>A0ABU0RIN5</accession>
<evidence type="ECO:0000256" key="2">
    <source>
        <dbReference type="ARBA" id="ARBA00023125"/>
    </source>
</evidence>